<dbReference type="EMBL" id="DQ288858">
    <property type="protein sequence ID" value="ABQ52073.1"/>
    <property type="molecule type" value="Genomic_DNA"/>
</dbReference>
<dbReference type="OrthoDB" id="6189at10239"/>
<keyword evidence="2" id="KW-1185">Reference proteome</keyword>
<accession>A5IZY2</accession>
<proteinExistence type="predicted"/>
<name>A5IZY2_9BBAC</name>
<protein>
    <submittedName>
        <fullName evidence="1">Vp1054</fullName>
    </submittedName>
</protein>
<dbReference type="RefSeq" id="YP_001257081.1">
    <property type="nucleotide sequence ID" value="NC_009503.1"/>
</dbReference>
<reference evidence="1 2" key="1">
    <citation type="journal article" date="2008" name="J. Microbiol.">
        <title>Molecular and phylogenetic characterization of Spodoptera litura granulovirus.</title>
        <authorList>
            <person name="Wang Y."/>
            <person name="Choi J.Y."/>
            <person name="Roh J.Y."/>
            <person name="Woo S.D."/>
            <person name="Jin B.R."/>
            <person name="Je Y.H."/>
        </authorList>
    </citation>
    <scope>NUCLEOTIDE SEQUENCE [LARGE SCALE GENOMIC DNA]</scope>
    <source>
        <strain evidence="1">SlGV-K1</strain>
    </source>
</reference>
<dbReference type="Pfam" id="PF05789">
    <property type="entry name" value="Baculo_VP1054"/>
    <property type="match status" value="1"/>
</dbReference>
<gene>
    <name evidence="1" type="primary">vp1054</name>
    <name evidence="1" type="ORF">SlGVgp130</name>
</gene>
<evidence type="ECO:0000313" key="2">
    <source>
        <dbReference type="Proteomes" id="UP000202782"/>
    </source>
</evidence>
<organism evidence="1 2">
    <name type="scientific">Spodoptera litura granulovirus</name>
    <dbReference type="NCBI Taxonomy" id="359919"/>
    <lineage>
        <taxon>Viruses</taxon>
        <taxon>Viruses incertae sedis</taxon>
        <taxon>Naldaviricetes</taxon>
        <taxon>Lefavirales</taxon>
        <taxon>Baculoviridae</taxon>
        <taxon>Betabaculovirus</taxon>
        <taxon>Betabaculovirus spliturae</taxon>
    </lineage>
</organism>
<dbReference type="GeneID" id="5184242"/>
<sequence>MTTTARYEQPVTERSTHYQPLIIARTKCRFHPNRPNCRTVKTLLLDRAMYEHYTCIPVYYCNTSAEPYYQFNEEQPVEIVTYRNLIDGQTLICGQRFFENHHERLYSVCEAGERDVQLIKMVLKTAYNFLYNKRNTCFILMRYLYVDCLYSNQKCIILPQEMYAIYKESEEPAMSTVIRHFVIPDYDEAEVSQDVYKTFIVYNTVLTMMLKEKNPFNDTTKTISKIVESVGTCNGGIEGGKRAFIKVCELKFGGSTPPDHVMCPPKDMVLRVFRYARWAQRPNKYKQYIDLIVRDVKKENMTLEQWQAFQINFRRYFFPE</sequence>
<evidence type="ECO:0000313" key="1">
    <source>
        <dbReference type="EMBL" id="ABQ52073.1"/>
    </source>
</evidence>
<dbReference type="KEGG" id="vg:5184242"/>
<dbReference type="Proteomes" id="UP000202782">
    <property type="component" value="Segment"/>
</dbReference>
<dbReference type="InterPro" id="IPR008416">
    <property type="entry name" value="Baculo_VP1054"/>
</dbReference>